<dbReference type="InterPro" id="IPR007657">
    <property type="entry name" value="Glycosyltransferase_61"/>
</dbReference>
<dbReference type="AlphaFoldDB" id="A0A6B9F7P7"/>
<keyword evidence="6" id="KW-1185">Reference proteome</keyword>
<evidence type="ECO:0000259" key="4">
    <source>
        <dbReference type="Pfam" id="PF04577"/>
    </source>
</evidence>
<organism evidence="5 6">
    <name type="scientific">Haloplanus rallus</name>
    <dbReference type="NCBI Taxonomy" id="1816183"/>
    <lineage>
        <taxon>Archaea</taxon>
        <taxon>Methanobacteriati</taxon>
        <taxon>Methanobacteriota</taxon>
        <taxon>Stenosarchaea group</taxon>
        <taxon>Halobacteria</taxon>
        <taxon>Halobacteriales</taxon>
        <taxon>Haloferacaceae</taxon>
        <taxon>Haloplanus</taxon>
    </lineage>
</organism>
<dbReference type="Pfam" id="PF04577">
    <property type="entry name" value="Glyco_transf_61"/>
    <property type="match status" value="1"/>
</dbReference>
<dbReference type="GO" id="GO:0016757">
    <property type="term" value="F:glycosyltransferase activity"/>
    <property type="evidence" value="ECO:0007669"/>
    <property type="project" value="UniProtKB-KW"/>
</dbReference>
<feature type="domain" description="Glycosyltransferase 61 catalytic" evidence="4">
    <location>
        <begin position="170"/>
        <end position="336"/>
    </location>
</feature>
<evidence type="ECO:0000256" key="3">
    <source>
        <dbReference type="ARBA" id="ARBA00023180"/>
    </source>
</evidence>
<protein>
    <submittedName>
        <fullName evidence="5">DUF563 domain-containing protein</fullName>
    </submittedName>
</protein>
<sequence>MRFGTHLSARKIRRKLDASGPLDTGRAGVELLSRKLVFTPLFATLFERGYPPSIPRHRLLDESETFRPEPIDSSATDAAFDEDRFVTLVPGGRILAGSGAIFTGEGELVVESLSPSADRSAYTTIPLIDHLFRDGPRFVTDIFTGDVHSLRPADDSTGLLCPLIPRYRNYYHWTIETLPKLRLLDAFGDETGREPTLLVPADPPAWMRDSLRLLGGEDFPIRHAREPVYDADPTVVPSFAGTVTGAEHRWFKRQTSGLRGDADTDRSRRIYVSRAGARERRVHNDDAVLDALDDYGFEPYRLEELPVAEQVRLFAEAEAVVGPHGAGLSNIVYSDDVAVVELFGSNVKTNFARIAEAAGFEYHRLEGRQDGPDIEVDVSRLRETVEQIVD</sequence>
<dbReference type="GeneID" id="43371405"/>
<name>A0A6B9F7P7_9EURY</name>
<evidence type="ECO:0000313" key="6">
    <source>
        <dbReference type="Proteomes" id="UP000428325"/>
    </source>
</evidence>
<evidence type="ECO:0000256" key="2">
    <source>
        <dbReference type="ARBA" id="ARBA00022679"/>
    </source>
</evidence>
<dbReference type="InterPro" id="IPR049625">
    <property type="entry name" value="Glyco_transf_61_cat"/>
</dbReference>
<dbReference type="RefSeq" id="WP_157690932.1">
    <property type="nucleotide sequence ID" value="NZ_CP034345.1"/>
</dbReference>
<dbReference type="KEGG" id="hra:EI982_17630"/>
<proteinExistence type="predicted"/>
<dbReference type="Proteomes" id="UP000428325">
    <property type="component" value="Chromosome"/>
</dbReference>
<accession>A0A6B9F7P7</accession>
<dbReference type="EMBL" id="CP034345">
    <property type="protein sequence ID" value="QGX96468.1"/>
    <property type="molecule type" value="Genomic_DNA"/>
</dbReference>
<dbReference type="OrthoDB" id="140964at2157"/>
<reference evidence="5 6" key="1">
    <citation type="submission" date="2018-12" db="EMBL/GenBank/DDBJ databases">
        <title>Complete genome sequence of Haloplanus rallus MBLA0036.</title>
        <authorList>
            <person name="Nam Y.-d."/>
            <person name="Kang J."/>
            <person name="Chung W.-H."/>
            <person name="Park Y.S."/>
        </authorList>
    </citation>
    <scope>NUCLEOTIDE SEQUENCE [LARGE SCALE GENOMIC DNA]</scope>
    <source>
        <strain evidence="5 6">MBLA0036</strain>
    </source>
</reference>
<gene>
    <name evidence="5" type="ORF">EI982_17630</name>
</gene>
<evidence type="ECO:0000256" key="1">
    <source>
        <dbReference type="ARBA" id="ARBA00022676"/>
    </source>
</evidence>
<dbReference type="PANTHER" id="PTHR20961">
    <property type="entry name" value="GLYCOSYLTRANSFERASE"/>
    <property type="match status" value="1"/>
</dbReference>
<keyword evidence="2" id="KW-0808">Transferase</keyword>
<keyword evidence="1" id="KW-0328">Glycosyltransferase</keyword>
<evidence type="ECO:0000313" key="5">
    <source>
        <dbReference type="EMBL" id="QGX96468.1"/>
    </source>
</evidence>
<keyword evidence="3" id="KW-0325">Glycoprotein</keyword>